<proteinExistence type="predicted"/>
<feature type="chain" id="PRO_5032662749" description="Extracellular membrane protein CFEM domain-containing protein" evidence="1">
    <location>
        <begin position="19"/>
        <end position="173"/>
    </location>
</feature>
<sequence length="173" mass="17870">MKLLLVASALAAVIYVQAQSEPLSQCVLNCMAQTAEIVEVCDVNYNQTSCLCTEDFAQETRHCFYNNTCYQDIIPFYNFREAACGTLADDIDYEGFIPSNGNSTYDKANGTSSAAQSGSASASAAATTSAPATADAASSSAAAFATVNMVTARGLAVGGMSVTGILIGGLLLI</sequence>
<protein>
    <recommendedName>
        <fullName evidence="4">Extracellular membrane protein CFEM domain-containing protein</fullName>
    </recommendedName>
</protein>
<comment type="caution">
    <text evidence="2">The sequence shown here is derived from an EMBL/GenBank/DDBJ whole genome shotgun (WGS) entry which is preliminary data.</text>
</comment>
<evidence type="ECO:0008006" key="4">
    <source>
        <dbReference type="Google" id="ProtNLM"/>
    </source>
</evidence>
<evidence type="ECO:0000313" key="3">
    <source>
        <dbReference type="Proteomes" id="UP000199727"/>
    </source>
</evidence>
<name>A0A854QEL7_CRYNE</name>
<evidence type="ECO:0000256" key="1">
    <source>
        <dbReference type="SAM" id="SignalP"/>
    </source>
</evidence>
<dbReference type="EMBL" id="AMKT01000073">
    <property type="protein sequence ID" value="OXG14924.1"/>
    <property type="molecule type" value="Genomic_DNA"/>
</dbReference>
<keyword evidence="1" id="KW-0732">Signal</keyword>
<reference evidence="2 3" key="1">
    <citation type="submission" date="2017-06" db="EMBL/GenBank/DDBJ databases">
        <title>Global population genomics of the pathogenic fungus Cryptococcus neoformans var. grubii.</title>
        <authorList>
            <person name="Cuomo C."/>
            <person name="Litvintseva A."/>
            <person name="Chen Y."/>
            <person name="Young S."/>
            <person name="Zeng Q."/>
            <person name="Chapman S."/>
            <person name="Gujja S."/>
            <person name="Saif S."/>
            <person name="Birren B."/>
        </authorList>
    </citation>
    <scope>NUCLEOTIDE SEQUENCE [LARGE SCALE GENOMIC DNA]</scope>
    <source>
        <strain evidence="2 3">Tu259-1</strain>
    </source>
</reference>
<evidence type="ECO:0000313" key="2">
    <source>
        <dbReference type="EMBL" id="OXG14924.1"/>
    </source>
</evidence>
<gene>
    <name evidence="2" type="ORF">C361_05632</name>
</gene>
<accession>A0A854QEL7</accession>
<organism evidence="2 3">
    <name type="scientific">Cryptococcus neoformans Tu259-1</name>
    <dbReference type="NCBI Taxonomy" id="1230072"/>
    <lineage>
        <taxon>Eukaryota</taxon>
        <taxon>Fungi</taxon>
        <taxon>Dikarya</taxon>
        <taxon>Basidiomycota</taxon>
        <taxon>Agaricomycotina</taxon>
        <taxon>Tremellomycetes</taxon>
        <taxon>Tremellales</taxon>
        <taxon>Cryptococcaceae</taxon>
        <taxon>Cryptococcus</taxon>
        <taxon>Cryptococcus neoformans species complex</taxon>
    </lineage>
</organism>
<dbReference type="AlphaFoldDB" id="A0A854QEL7"/>
<feature type="signal peptide" evidence="1">
    <location>
        <begin position="1"/>
        <end position="18"/>
    </location>
</feature>
<dbReference type="OrthoDB" id="2578245at2759"/>
<dbReference type="Proteomes" id="UP000199727">
    <property type="component" value="Unassembled WGS sequence"/>
</dbReference>